<dbReference type="EC" id="4.2.1.96" evidence="3"/>
<dbReference type="InterPro" id="IPR041581">
    <property type="entry name" value="Glyoxalase_6"/>
</dbReference>
<dbReference type="EMBL" id="RKHQ01000001">
    <property type="protein sequence ID" value="ROR96422.1"/>
    <property type="molecule type" value="Genomic_DNA"/>
</dbReference>
<comment type="similarity">
    <text evidence="2">Belongs to the pterin-4-alpha-carbinolamine dehydratase family.</text>
</comment>
<dbReference type="Proteomes" id="UP000275356">
    <property type="component" value="Unassembled WGS sequence"/>
</dbReference>
<keyword evidence="8" id="KW-1185">Reference proteome</keyword>
<dbReference type="RefSeq" id="WP_123738605.1">
    <property type="nucleotide sequence ID" value="NZ_CALFQU010000004.1"/>
</dbReference>
<proteinExistence type="inferred from homology"/>
<evidence type="ECO:0000313" key="8">
    <source>
        <dbReference type="Proteomes" id="UP000275356"/>
    </source>
</evidence>
<feature type="domain" description="Glyoxalase-like" evidence="6">
    <location>
        <begin position="109"/>
        <end position="221"/>
    </location>
</feature>
<evidence type="ECO:0000256" key="2">
    <source>
        <dbReference type="ARBA" id="ARBA00006472"/>
    </source>
</evidence>
<evidence type="ECO:0000256" key="1">
    <source>
        <dbReference type="ARBA" id="ARBA00001554"/>
    </source>
</evidence>
<accession>A0A3N2D9S0</accession>
<dbReference type="CDD" id="cd00488">
    <property type="entry name" value="PCD_DCoH"/>
    <property type="match status" value="1"/>
</dbReference>
<dbReference type="InterPro" id="IPR029068">
    <property type="entry name" value="Glyas_Bleomycin-R_OHBP_Dase"/>
</dbReference>
<dbReference type="GO" id="GO:0006729">
    <property type="term" value="P:tetrahydrobiopterin biosynthetic process"/>
    <property type="evidence" value="ECO:0007669"/>
    <property type="project" value="InterPro"/>
</dbReference>
<name>A0A3N2D9S0_9MICO</name>
<dbReference type="Pfam" id="PF01329">
    <property type="entry name" value="Pterin_4a"/>
    <property type="match status" value="1"/>
</dbReference>
<dbReference type="Gene3D" id="3.30.1360.20">
    <property type="entry name" value="Transcriptional coactivator/pterin dehydratase"/>
    <property type="match status" value="1"/>
</dbReference>
<comment type="caution">
    <text evidence="7">The sequence shown here is derived from an EMBL/GenBank/DDBJ whole genome shotgun (WGS) entry which is preliminary data.</text>
</comment>
<sequence length="227" mass="24381">MTEKLSPAVVTGSTDPRHWRVRLRALRATFTSEDYPRLATFVARVAATADELGHHPDLTLSWGRASVSTTTHDVRGLTARDVELATRISAIADDLGLGSTVPGGSTLEIAIDALDLAAVWPFWAAVLDYDAHVTGADTGRPDDLDVELVDRDGLGPSFWFQQMDAPRPQRNRLHVDVTVAPDEAQLRIEAALAAGGTLVSDAAAPSFWVLADAEGNEACVTTWQARS</sequence>
<organism evidence="7 8">
    <name type="scientific">Salana multivorans</name>
    <dbReference type="NCBI Taxonomy" id="120377"/>
    <lineage>
        <taxon>Bacteria</taxon>
        <taxon>Bacillati</taxon>
        <taxon>Actinomycetota</taxon>
        <taxon>Actinomycetes</taxon>
        <taxon>Micrococcales</taxon>
        <taxon>Beutenbergiaceae</taxon>
        <taxon>Salana</taxon>
    </lineage>
</organism>
<evidence type="ECO:0000256" key="3">
    <source>
        <dbReference type="ARBA" id="ARBA00013252"/>
    </source>
</evidence>
<evidence type="ECO:0000256" key="5">
    <source>
        <dbReference type="ARBA" id="ARBA00023239"/>
    </source>
</evidence>
<dbReference type="Pfam" id="PF18029">
    <property type="entry name" value="Glyoxalase_6"/>
    <property type="match status" value="1"/>
</dbReference>
<dbReference type="InterPro" id="IPR001533">
    <property type="entry name" value="Pterin_deHydtase"/>
</dbReference>
<dbReference type="SUPFAM" id="SSF55248">
    <property type="entry name" value="PCD-like"/>
    <property type="match status" value="1"/>
</dbReference>
<reference evidence="7 8" key="1">
    <citation type="submission" date="2018-11" db="EMBL/GenBank/DDBJ databases">
        <title>Sequencing the genomes of 1000 actinobacteria strains.</title>
        <authorList>
            <person name="Klenk H.-P."/>
        </authorList>
    </citation>
    <scope>NUCLEOTIDE SEQUENCE [LARGE SCALE GENOMIC DNA]</scope>
    <source>
        <strain evidence="7 8">DSM 13521</strain>
    </source>
</reference>
<dbReference type="Gene3D" id="3.10.180.10">
    <property type="entry name" value="2,3-Dihydroxybiphenyl 1,2-Dioxygenase, domain 1"/>
    <property type="match status" value="1"/>
</dbReference>
<keyword evidence="5" id="KW-0456">Lyase</keyword>
<comment type="catalytic activity">
    <reaction evidence="1">
        <text>(4aS,6R)-4a-hydroxy-L-erythro-5,6,7,8-tetrahydrobiopterin = (6R)-L-erythro-6,7-dihydrobiopterin + H2O</text>
        <dbReference type="Rhea" id="RHEA:11920"/>
        <dbReference type="ChEBI" id="CHEBI:15377"/>
        <dbReference type="ChEBI" id="CHEBI:15642"/>
        <dbReference type="ChEBI" id="CHEBI:43120"/>
        <dbReference type="EC" id="4.2.1.96"/>
    </reaction>
</comment>
<dbReference type="AlphaFoldDB" id="A0A3N2D9S0"/>
<protein>
    <recommendedName>
        <fullName evidence="4">Putative pterin-4-alpha-carbinolamine dehydratase</fullName>
        <ecNumber evidence="3">4.2.1.96</ecNumber>
    </recommendedName>
</protein>
<dbReference type="OrthoDB" id="15077at2"/>
<dbReference type="GO" id="GO:0008124">
    <property type="term" value="F:4-alpha-hydroxytetrahydrobiopterin dehydratase activity"/>
    <property type="evidence" value="ECO:0007669"/>
    <property type="project" value="UniProtKB-EC"/>
</dbReference>
<evidence type="ECO:0000256" key="4">
    <source>
        <dbReference type="ARBA" id="ARBA00021735"/>
    </source>
</evidence>
<gene>
    <name evidence="7" type="ORF">EDD28_1006</name>
</gene>
<evidence type="ECO:0000259" key="6">
    <source>
        <dbReference type="Pfam" id="PF18029"/>
    </source>
</evidence>
<dbReference type="InterPro" id="IPR036428">
    <property type="entry name" value="PCD_sf"/>
</dbReference>
<dbReference type="PANTHER" id="PTHR35908:SF1">
    <property type="entry name" value="CONSERVED PROTEIN"/>
    <property type="match status" value="1"/>
</dbReference>
<evidence type="ECO:0000313" key="7">
    <source>
        <dbReference type="EMBL" id="ROR96422.1"/>
    </source>
</evidence>
<dbReference type="PANTHER" id="PTHR35908">
    <property type="entry name" value="HYPOTHETICAL FUSION PROTEIN"/>
    <property type="match status" value="1"/>
</dbReference>